<dbReference type="EMBL" id="JAABOA010000657">
    <property type="protein sequence ID" value="KAF9583575.1"/>
    <property type="molecule type" value="Genomic_DNA"/>
</dbReference>
<feature type="region of interest" description="Disordered" evidence="8">
    <location>
        <begin position="292"/>
        <end position="328"/>
    </location>
</feature>
<feature type="compositionally biased region" description="Polar residues" evidence="8">
    <location>
        <begin position="13"/>
        <end position="22"/>
    </location>
</feature>
<feature type="compositionally biased region" description="Polar residues" evidence="8">
    <location>
        <begin position="903"/>
        <end position="919"/>
    </location>
</feature>
<dbReference type="PROSITE" id="PS50305">
    <property type="entry name" value="SIRTUIN"/>
    <property type="match status" value="1"/>
</dbReference>
<feature type="compositionally biased region" description="Low complexity" evidence="8">
    <location>
        <begin position="38"/>
        <end position="50"/>
    </location>
</feature>
<proteinExistence type="inferred from homology"/>
<keyword evidence="5" id="KW-0862">Zinc</keyword>
<dbReference type="InterPro" id="IPR029035">
    <property type="entry name" value="DHS-like_NAD/FAD-binding_dom"/>
</dbReference>
<organism evidence="10 11">
    <name type="scientific">Lunasporangiospora selenospora</name>
    <dbReference type="NCBI Taxonomy" id="979761"/>
    <lineage>
        <taxon>Eukaryota</taxon>
        <taxon>Fungi</taxon>
        <taxon>Fungi incertae sedis</taxon>
        <taxon>Mucoromycota</taxon>
        <taxon>Mortierellomycotina</taxon>
        <taxon>Mortierellomycetes</taxon>
        <taxon>Mortierellales</taxon>
        <taxon>Mortierellaceae</taxon>
        <taxon>Lunasporangiospora</taxon>
    </lineage>
</organism>
<evidence type="ECO:0000256" key="8">
    <source>
        <dbReference type="SAM" id="MobiDB-lite"/>
    </source>
</evidence>
<keyword evidence="4" id="KW-0479">Metal-binding</keyword>
<reference evidence="10" key="1">
    <citation type="journal article" date="2020" name="Fungal Divers.">
        <title>Resolving the Mortierellaceae phylogeny through synthesis of multi-gene phylogenetics and phylogenomics.</title>
        <authorList>
            <person name="Vandepol N."/>
            <person name="Liber J."/>
            <person name="Desiro A."/>
            <person name="Na H."/>
            <person name="Kennedy M."/>
            <person name="Barry K."/>
            <person name="Grigoriev I.V."/>
            <person name="Miller A.N."/>
            <person name="O'Donnell K."/>
            <person name="Stajich J.E."/>
            <person name="Bonito G."/>
        </authorList>
    </citation>
    <scope>NUCLEOTIDE SEQUENCE</scope>
    <source>
        <strain evidence="10">KOD1015</strain>
    </source>
</reference>
<evidence type="ECO:0000259" key="9">
    <source>
        <dbReference type="PROSITE" id="PS50305"/>
    </source>
</evidence>
<dbReference type="Proteomes" id="UP000780801">
    <property type="component" value="Unassembled WGS sequence"/>
</dbReference>
<feature type="region of interest" description="Disordered" evidence="8">
    <location>
        <begin position="210"/>
        <end position="255"/>
    </location>
</feature>
<evidence type="ECO:0000313" key="10">
    <source>
        <dbReference type="EMBL" id="KAF9583575.1"/>
    </source>
</evidence>
<feature type="region of interest" description="Disordered" evidence="8">
    <location>
        <begin position="807"/>
        <end position="849"/>
    </location>
</feature>
<dbReference type="Gene3D" id="3.30.1600.10">
    <property type="entry name" value="SIR2/SIRT2 'Small Domain"/>
    <property type="match status" value="1"/>
</dbReference>
<name>A0A9P6FXA7_9FUNG</name>
<feature type="compositionally biased region" description="Polar residues" evidence="8">
    <location>
        <begin position="818"/>
        <end position="830"/>
    </location>
</feature>
<dbReference type="InterPro" id="IPR003000">
    <property type="entry name" value="Sirtuin"/>
</dbReference>
<feature type="domain" description="Deacetylase sirtuin-type" evidence="9">
    <location>
        <begin position="422"/>
        <end position="709"/>
    </location>
</feature>
<feature type="region of interest" description="Disordered" evidence="8">
    <location>
        <begin position="1"/>
        <end position="99"/>
    </location>
</feature>
<keyword evidence="6" id="KW-0520">NAD</keyword>
<comment type="caution">
    <text evidence="10">The sequence shown here is derived from an EMBL/GenBank/DDBJ whole genome shotgun (WGS) entry which is preliminary data.</text>
</comment>
<gene>
    <name evidence="10" type="primary">SIR2_2</name>
    <name evidence="10" type="ORF">BGW38_009130</name>
</gene>
<feature type="compositionally biased region" description="Basic and acidic residues" evidence="8">
    <location>
        <begin position="54"/>
        <end position="73"/>
    </location>
</feature>
<dbReference type="GO" id="GO:0046872">
    <property type="term" value="F:metal ion binding"/>
    <property type="evidence" value="ECO:0007669"/>
    <property type="project" value="UniProtKB-KW"/>
</dbReference>
<evidence type="ECO:0000256" key="3">
    <source>
        <dbReference type="ARBA" id="ARBA00022679"/>
    </source>
</evidence>
<evidence type="ECO:0000256" key="6">
    <source>
        <dbReference type="ARBA" id="ARBA00023027"/>
    </source>
</evidence>
<dbReference type="GO" id="GO:0046970">
    <property type="term" value="F:histone H4K16 deacetylase activity, NAD-dependent"/>
    <property type="evidence" value="ECO:0007669"/>
    <property type="project" value="TreeGrafter"/>
</dbReference>
<evidence type="ECO:0000256" key="4">
    <source>
        <dbReference type="ARBA" id="ARBA00022723"/>
    </source>
</evidence>
<feature type="compositionally biased region" description="Basic and acidic residues" evidence="8">
    <location>
        <begin position="886"/>
        <end position="898"/>
    </location>
</feature>
<comment type="caution">
    <text evidence="7">Lacks conserved residue(s) required for the propagation of feature annotation.</text>
</comment>
<dbReference type="GO" id="GO:0005634">
    <property type="term" value="C:nucleus"/>
    <property type="evidence" value="ECO:0007669"/>
    <property type="project" value="TreeGrafter"/>
</dbReference>
<feature type="region of interest" description="Disordered" evidence="8">
    <location>
        <begin position="881"/>
        <end position="919"/>
    </location>
</feature>
<sequence>MSQSNHSTKQEALKQSSRVLTQEHTKKHPLQITTDILPSSQRPSSQPDSPISRKRAEGADDDHKPESGDRPESADNISVDSSTSSHPPLKKTKTSASLSQINLTEYRCSQEAVDDLASPQTSPNLEPVDPDSLSSKIRKDLLPSNPIIPVLGRSRTLEEFRPSPVPLTRSSSSMGECLSTPNETAIGNLSLGTSSGLTSRIQVIERAMGVITSRPGSRHGSPSDITIERRSRENTPMQVEVGSTSVPNLSTSFEDDSSFLRHYSPISEADENGESASESERYKKFTLLEESENYNEDSDEDYHSEADTTIDEDGNRLSSPEGDEDSLSDIDVNNIFTNFLDLSRIPRVPEDTEETIQEEARVHGVQYIVEKYIDSDLYSPMSMLLMTYAIEDEPRIPSDTSHSHLLGEFVHRLSNIVNHRKRLKDIHTIHHVVELLKSSKNIMVLTGAGVSVSCGIPDFRSPNGVYSRLAEFDLDDPQDMFDLEFFCHQPQTFYSFAREIYPGNFAPSPSHHFIRLLEDKGKLLRNYTQNIDTLEQKAGIKGTLNCHGSFATATCLKCKNQVHGDELKEAINQQQVAYCNICLPHGPDSDIHIEQQDNLQANSDTISSDDMEDVFHKPIMKPDIIFFGEQLPKTFDRFLEDDRNKVDLLIVMGSSLKVAPVSGIMNMLPSKVPQILINMTPITHMEFDVQLLGDCDTIVAELCRLANWELVHDKLPGGSSNVVNMEGNANLNGSGRGGREKWSLVEPNTYLFKGAIPADIDYVSSQHIGLSHARWGGSDDHGSLSESEEIDRTQLWHDKAMHLKSIPETSAEGESSDDNQGAESKVSPTRTLAAKDTSPPVSTISAHPTGAVSGLTQQRAAELEDWCDVEDAHILAVLESLPNEDLEPKLAHKPDLSAKNHHPPSSAQVETLPTGQDSV</sequence>
<comment type="similarity">
    <text evidence="2">Belongs to the sirtuin family. Class I subfamily.</text>
</comment>
<feature type="compositionally biased region" description="Polar residues" evidence="8">
    <location>
        <begin position="75"/>
        <end position="86"/>
    </location>
</feature>
<dbReference type="Gene3D" id="3.40.50.1220">
    <property type="entry name" value="TPP-binding domain"/>
    <property type="match status" value="1"/>
</dbReference>
<dbReference type="InterPro" id="IPR050134">
    <property type="entry name" value="NAD-dep_sirtuin_deacylases"/>
</dbReference>
<dbReference type="GO" id="GO:0070403">
    <property type="term" value="F:NAD+ binding"/>
    <property type="evidence" value="ECO:0007669"/>
    <property type="project" value="InterPro"/>
</dbReference>
<dbReference type="PANTHER" id="PTHR11085">
    <property type="entry name" value="NAD-DEPENDENT PROTEIN DEACYLASE SIRTUIN-5, MITOCHONDRIAL-RELATED"/>
    <property type="match status" value="1"/>
</dbReference>
<dbReference type="SUPFAM" id="SSF52467">
    <property type="entry name" value="DHS-like NAD/FAD-binding domain"/>
    <property type="match status" value="1"/>
</dbReference>
<keyword evidence="3" id="KW-0808">Transferase</keyword>
<dbReference type="InterPro" id="IPR026590">
    <property type="entry name" value="Ssirtuin_cat_dom"/>
</dbReference>
<evidence type="ECO:0000313" key="11">
    <source>
        <dbReference type="Proteomes" id="UP000780801"/>
    </source>
</evidence>
<dbReference type="Pfam" id="PF02146">
    <property type="entry name" value="SIR2"/>
    <property type="match status" value="1"/>
</dbReference>
<accession>A0A9P6FXA7</accession>
<evidence type="ECO:0000256" key="7">
    <source>
        <dbReference type="PROSITE-ProRule" id="PRU00236"/>
    </source>
</evidence>
<dbReference type="CDD" id="cd01408">
    <property type="entry name" value="SIRT1"/>
    <property type="match status" value="1"/>
</dbReference>
<dbReference type="OrthoDB" id="420264at2759"/>
<evidence type="ECO:0000256" key="5">
    <source>
        <dbReference type="ARBA" id="ARBA00022833"/>
    </source>
</evidence>
<feature type="region of interest" description="Disordered" evidence="8">
    <location>
        <begin position="111"/>
        <end position="138"/>
    </location>
</feature>
<protein>
    <submittedName>
        <fullName evidence="10">NAD-dependent histone deacetylase sir2</fullName>
    </submittedName>
</protein>
<keyword evidence="11" id="KW-1185">Reference proteome</keyword>
<evidence type="ECO:0000256" key="2">
    <source>
        <dbReference type="ARBA" id="ARBA00006924"/>
    </source>
</evidence>
<evidence type="ECO:0000256" key="1">
    <source>
        <dbReference type="ARBA" id="ARBA00001947"/>
    </source>
</evidence>
<dbReference type="PANTHER" id="PTHR11085:SF9">
    <property type="entry name" value="NAD-DEPENDENT PROTEIN DEACETYLASE SIRTUIN-1"/>
    <property type="match status" value="1"/>
</dbReference>
<dbReference type="AlphaFoldDB" id="A0A9P6FXA7"/>
<comment type="cofactor">
    <cofactor evidence="1">
        <name>Zn(2+)</name>
        <dbReference type="ChEBI" id="CHEBI:29105"/>
    </cofactor>
</comment>
<feature type="compositionally biased region" description="Polar residues" evidence="8">
    <location>
        <begin position="234"/>
        <end position="252"/>
    </location>
</feature>
<dbReference type="InterPro" id="IPR026591">
    <property type="entry name" value="Sirtuin_cat_small_dom_sf"/>
</dbReference>